<dbReference type="SUPFAM" id="SSF55008">
    <property type="entry name" value="HMA, heavy metal-associated domain"/>
    <property type="match status" value="1"/>
</dbReference>
<evidence type="ECO:0000313" key="4">
    <source>
        <dbReference type="Proteomes" id="UP000233618"/>
    </source>
</evidence>
<keyword evidence="4" id="KW-1185">Reference proteome</keyword>
<keyword evidence="1" id="KW-0479">Metal-binding</keyword>
<dbReference type="GO" id="GO:0046872">
    <property type="term" value="F:metal ion binding"/>
    <property type="evidence" value="ECO:0007669"/>
    <property type="project" value="UniProtKB-KW"/>
</dbReference>
<feature type="domain" description="HMA" evidence="2">
    <location>
        <begin position="1"/>
        <end position="65"/>
    </location>
</feature>
<organism evidence="3 4">
    <name type="scientific">Labilibaculum manganireducens</name>
    <dbReference type="NCBI Taxonomy" id="1940525"/>
    <lineage>
        <taxon>Bacteria</taxon>
        <taxon>Pseudomonadati</taxon>
        <taxon>Bacteroidota</taxon>
        <taxon>Bacteroidia</taxon>
        <taxon>Marinilabiliales</taxon>
        <taxon>Marinifilaceae</taxon>
        <taxon>Labilibaculum</taxon>
    </lineage>
</organism>
<dbReference type="EMBL" id="MVDE01000002">
    <property type="protein sequence ID" value="PKQ69237.1"/>
    <property type="molecule type" value="Genomic_DNA"/>
</dbReference>
<sequence length="66" mass="7234">MELTVTGMTCTGCENTIKNGLKQIDGVVEVEASHTNNKVTIKVEKDKVTHEEIAQQIEAIGYSVEK</sequence>
<dbReference type="PROSITE" id="PS50846">
    <property type="entry name" value="HMA_2"/>
    <property type="match status" value="1"/>
</dbReference>
<reference evidence="3 4" key="1">
    <citation type="journal article" date="2017" name="Front. Microbiol.">
        <title>Labilibaculum manganireducens gen. nov., sp. nov. and Labilibaculum filiforme sp. nov., Novel Bacteroidetes Isolated from Subsurface Sediments of the Baltic Sea.</title>
        <authorList>
            <person name="Vandieken V."/>
            <person name="Marshall I.P."/>
            <person name="Niemann H."/>
            <person name="Engelen B."/>
            <person name="Cypionka H."/>
        </authorList>
    </citation>
    <scope>NUCLEOTIDE SEQUENCE [LARGE SCALE GENOMIC DNA]</scope>
    <source>
        <strain evidence="3 4">59.10-2M</strain>
    </source>
</reference>
<dbReference type="Gene3D" id="3.30.70.100">
    <property type="match status" value="1"/>
</dbReference>
<evidence type="ECO:0000259" key="2">
    <source>
        <dbReference type="PROSITE" id="PS50846"/>
    </source>
</evidence>
<name>A0A2N3IG18_9BACT</name>
<dbReference type="FunFam" id="3.30.70.100:FF:000001">
    <property type="entry name" value="ATPase copper transporting beta"/>
    <property type="match status" value="1"/>
</dbReference>
<evidence type="ECO:0000256" key="1">
    <source>
        <dbReference type="ARBA" id="ARBA00022723"/>
    </source>
</evidence>
<comment type="caution">
    <text evidence="3">The sequence shown here is derived from an EMBL/GenBank/DDBJ whole genome shotgun (WGS) entry which is preliminary data.</text>
</comment>
<evidence type="ECO:0000313" key="3">
    <source>
        <dbReference type="EMBL" id="PKQ69237.1"/>
    </source>
</evidence>
<dbReference type="InterPro" id="IPR036163">
    <property type="entry name" value="HMA_dom_sf"/>
</dbReference>
<protein>
    <recommendedName>
        <fullName evidence="2">HMA domain-containing protein</fullName>
    </recommendedName>
</protein>
<dbReference type="Proteomes" id="UP000233618">
    <property type="component" value="Unassembled WGS sequence"/>
</dbReference>
<proteinExistence type="predicted"/>
<dbReference type="Pfam" id="PF00403">
    <property type="entry name" value="HMA"/>
    <property type="match status" value="1"/>
</dbReference>
<gene>
    <name evidence="3" type="ORF">BZG01_01680</name>
</gene>
<accession>A0A2N3IG18</accession>
<dbReference type="AlphaFoldDB" id="A0A2N3IG18"/>
<dbReference type="CDD" id="cd00371">
    <property type="entry name" value="HMA"/>
    <property type="match status" value="1"/>
</dbReference>
<dbReference type="InterPro" id="IPR006121">
    <property type="entry name" value="HMA_dom"/>
</dbReference>